<reference evidence="2" key="1">
    <citation type="submission" date="2024-04" db="EMBL/GenBank/DDBJ databases">
        <authorList>
            <consortium name="Molecular Ecology Group"/>
        </authorList>
    </citation>
    <scope>NUCLEOTIDE SEQUENCE</scope>
</reference>
<evidence type="ECO:0000256" key="1">
    <source>
        <dbReference type="SAM" id="MobiDB-lite"/>
    </source>
</evidence>
<feature type="compositionally biased region" description="Polar residues" evidence="1">
    <location>
        <begin position="70"/>
        <end position="79"/>
    </location>
</feature>
<comment type="caution">
    <text evidence="2">The sequence shown here is derived from an EMBL/GenBank/DDBJ whole genome shotgun (WGS) entry which is preliminary data.</text>
</comment>
<feature type="compositionally biased region" description="Basic and acidic residues" evidence="1">
    <location>
        <begin position="166"/>
        <end position="217"/>
    </location>
</feature>
<evidence type="ECO:0000313" key="2">
    <source>
        <dbReference type="EMBL" id="CAL1672815.1"/>
    </source>
</evidence>
<dbReference type="Proteomes" id="UP001497644">
    <property type="component" value="Unassembled WGS sequence"/>
</dbReference>
<feature type="compositionally biased region" description="Basic and acidic residues" evidence="1">
    <location>
        <begin position="286"/>
        <end position="298"/>
    </location>
</feature>
<sequence>MTQHETKKPNVEKKSKTREIEITKKIEEREELEKRIKLKEALRDEMKKKIEQFLEKARKMSKDKAERKNGTTVKNNVETITGEKPKEILNDEKIKETTANETRKDTEKNPYERRRSDNTGRLSLRRSKMEGGETQRPKIQKKIKINDPELNADEEKIKISTNATERTTREKITGLEGGENRSRNDNANRMKKQENKNHEIKTQEERKDEVDRITRELKSREEKTVKIMCRFTKSSNLAQLAIPKEITIKETKSLTTNGEERKDHREEKINKEKKDPTPIQKTSLIKKTDDKTANKINEETDETSSGAK</sequence>
<proteinExistence type="predicted"/>
<dbReference type="AlphaFoldDB" id="A0AAV2MZE7"/>
<protein>
    <submittedName>
        <fullName evidence="2">Uncharacterized protein</fullName>
    </submittedName>
</protein>
<accession>A0AAV2MZE7</accession>
<feature type="compositionally biased region" description="Basic and acidic residues" evidence="1">
    <location>
        <begin position="127"/>
        <end position="136"/>
    </location>
</feature>
<name>A0AAV2MZE7_9HYME</name>
<evidence type="ECO:0000313" key="3">
    <source>
        <dbReference type="Proteomes" id="UP001497644"/>
    </source>
</evidence>
<keyword evidence="3" id="KW-1185">Reference proteome</keyword>
<feature type="compositionally biased region" description="Basic and acidic residues" evidence="1">
    <location>
        <begin position="57"/>
        <end position="69"/>
    </location>
</feature>
<feature type="compositionally biased region" description="Basic and acidic residues" evidence="1">
    <location>
        <begin position="246"/>
        <end position="276"/>
    </location>
</feature>
<gene>
    <name evidence="2" type="ORF">LPLAT_LOCUS11777</name>
</gene>
<feature type="region of interest" description="Disordered" evidence="1">
    <location>
        <begin position="57"/>
        <end position="217"/>
    </location>
</feature>
<feature type="compositionally biased region" description="Basic and acidic residues" evidence="1">
    <location>
        <begin position="81"/>
        <end position="118"/>
    </location>
</feature>
<dbReference type="EMBL" id="CAXIPU020000983">
    <property type="protein sequence ID" value="CAL1672815.1"/>
    <property type="molecule type" value="Genomic_DNA"/>
</dbReference>
<organism evidence="2 3">
    <name type="scientific">Lasius platythorax</name>
    <dbReference type="NCBI Taxonomy" id="488582"/>
    <lineage>
        <taxon>Eukaryota</taxon>
        <taxon>Metazoa</taxon>
        <taxon>Ecdysozoa</taxon>
        <taxon>Arthropoda</taxon>
        <taxon>Hexapoda</taxon>
        <taxon>Insecta</taxon>
        <taxon>Pterygota</taxon>
        <taxon>Neoptera</taxon>
        <taxon>Endopterygota</taxon>
        <taxon>Hymenoptera</taxon>
        <taxon>Apocrita</taxon>
        <taxon>Aculeata</taxon>
        <taxon>Formicoidea</taxon>
        <taxon>Formicidae</taxon>
        <taxon>Formicinae</taxon>
        <taxon>Lasius</taxon>
        <taxon>Lasius</taxon>
    </lineage>
</organism>
<feature type="region of interest" description="Disordered" evidence="1">
    <location>
        <begin position="235"/>
        <end position="308"/>
    </location>
</feature>